<reference evidence="1" key="1">
    <citation type="submission" date="2020-10" db="EMBL/GenBank/DDBJ databases">
        <authorList>
            <person name="Han B."/>
            <person name="Lu T."/>
            <person name="Zhao Q."/>
            <person name="Huang X."/>
            <person name="Zhao Y."/>
        </authorList>
    </citation>
    <scope>NUCLEOTIDE SEQUENCE</scope>
</reference>
<keyword evidence="2" id="KW-1185">Reference proteome</keyword>
<sequence>MVSLVLPKRQPQESLICALNLNVCLANTEGANLMRRNLDDVGWEYGVLVDANKDKVHTKKRNRFTTSRLNKLVYIQFNSKLINKKEKIKSKKISDVFLSNDTIEAHGFLHENGDNCALVVYRDEEDEMEGTGIRWSVIGDAVGAEEQLELRRSARVR</sequence>
<comment type="caution">
    <text evidence="1">The sequence shown here is derived from an EMBL/GenBank/DDBJ whole genome shotgun (WGS) entry which is preliminary data.</text>
</comment>
<dbReference type="Proteomes" id="UP000604825">
    <property type="component" value="Unassembled WGS sequence"/>
</dbReference>
<accession>A0A811P8P6</accession>
<protein>
    <submittedName>
        <fullName evidence="1">Uncharacterized protein</fullName>
    </submittedName>
</protein>
<proteinExistence type="predicted"/>
<name>A0A811P8P6_9POAL</name>
<dbReference type="AlphaFoldDB" id="A0A811P8P6"/>
<evidence type="ECO:0000313" key="1">
    <source>
        <dbReference type="EMBL" id="CAD6236298.1"/>
    </source>
</evidence>
<dbReference type="OrthoDB" id="695134at2759"/>
<organism evidence="1 2">
    <name type="scientific">Miscanthus lutarioriparius</name>
    <dbReference type="NCBI Taxonomy" id="422564"/>
    <lineage>
        <taxon>Eukaryota</taxon>
        <taxon>Viridiplantae</taxon>
        <taxon>Streptophyta</taxon>
        <taxon>Embryophyta</taxon>
        <taxon>Tracheophyta</taxon>
        <taxon>Spermatophyta</taxon>
        <taxon>Magnoliopsida</taxon>
        <taxon>Liliopsida</taxon>
        <taxon>Poales</taxon>
        <taxon>Poaceae</taxon>
        <taxon>PACMAD clade</taxon>
        <taxon>Panicoideae</taxon>
        <taxon>Andropogonodae</taxon>
        <taxon>Andropogoneae</taxon>
        <taxon>Saccharinae</taxon>
        <taxon>Miscanthus</taxon>
    </lineage>
</organism>
<evidence type="ECO:0000313" key="2">
    <source>
        <dbReference type="Proteomes" id="UP000604825"/>
    </source>
</evidence>
<gene>
    <name evidence="1" type="ORF">NCGR_LOCUS24257</name>
</gene>
<dbReference type="EMBL" id="CAJGYO010000006">
    <property type="protein sequence ID" value="CAD6236298.1"/>
    <property type="molecule type" value="Genomic_DNA"/>
</dbReference>